<evidence type="ECO:0000256" key="5">
    <source>
        <dbReference type="ARBA" id="ARBA00023242"/>
    </source>
</evidence>
<comment type="subcellular location">
    <subcellularLocation>
        <location evidence="1">Nucleus</location>
    </subcellularLocation>
</comment>
<evidence type="ECO:0000256" key="6">
    <source>
        <dbReference type="ARBA" id="ARBA00068153"/>
    </source>
</evidence>
<dbReference type="CDD" id="cd00167">
    <property type="entry name" value="SANT"/>
    <property type="match status" value="2"/>
</dbReference>
<dbReference type="InterPro" id="IPR006447">
    <property type="entry name" value="Myb_dom_plants"/>
</dbReference>
<dbReference type="GO" id="GO:0009744">
    <property type="term" value="P:response to sucrose"/>
    <property type="evidence" value="ECO:0007669"/>
    <property type="project" value="UniProtKB-ARBA"/>
</dbReference>
<dbReference type="InterPro" id="IPR001005">
    <property type="entry name" value="SANT/Myb"/>
</dbReference>
<dbReference type="OrthoDB" id="118550at2759"/>
<dbReference type="PANTHER" id="PTHR44042:SF67">
    <property type="entry name" value="MYB-LIKE PROTEIN I"/>
    <property type="match status" value="1"/>
</dbReference>
<sequence>MGAWSREDDKAFEIALATVMPFKEEVGEEGDEKRWEEIAAKVPGKTAGEVKVHYEVLVEDLRAIETGKVLLPSYVAGEKEKDRDPQQQQQPSGAGDKKGSALGSLGGFDSGGGHAKAGSKSEQERRKGIPWTEEEHKLFLLGLDKFGKGDWRSISRNFVISRTPTQVASHAQKYFIRLNSMNRDRRRASIHDITSVNNGDVASPHVPITGQMNPAMVAAVGQAMKHPGHPHPTMPAMGIYGPAVGQPTTGHMMSAVGTPVMRPSGHPSYVIPVAYPVPPPTMHP</sequence>
<keyword evidence="3" id="KW-0238">DNA-binding</keyword>
<organism evidence="12 13">
    <name type="scientific">Spirodela intermedia</name>
    <name type="common">Intermediate duckweed</name>
    <dbReference type="NCBI Taxonomy" id="51605"/>
    <lineage>
        <taxon>Eukaryota</taxon>
        <taxon>Viridiplantae</taxon>
        <taxon>Streptophyta</taxon>
        <taxon>Embryophyta</taxon>
        <taxon>Tracheophyta</taxon>
        <taxon>Spermatophyta</taxon>
        <taxon>Magnoliopsida</taxon>
        <taxon>Liliopsida</taxon>
        <taxon>Araceae</taxon>
        <taxon>Lemnoideae</taxon>
        <taxon>Spirodela</taxon>
    </lineage>
</organism>
<feature type="domain" description="HTH myb-type" evidence="11">
    <location>
        <begin position="123"/>
        <end position="179"/>
    </location>
</feature>
<dbReference type="Proteomes" id="UP000663760">
    <property type="component" value="Chromosome 9"/>
</dbReference>
<dbReference type="FunFam" id="1.10.10.60:FF:000154">
    <property type="entry name" value="Transcription factor SRM1"/>
    <property type="match status" value="1"/>
</dbReference>
<evidence type="ECO:0000259" key="10">
    <source>
        <dbReference type="PROSITE" id="PS51293"/>
    </source>
</evidence>
<evidence type="ECO:0000256" key="8">
    <source>
        <dbReference type="SAM" id="MobiDB-lite"/>
    </source>
</evidence>
<dbReference type="GO" id="GO:0003677">
    <property type="term" value="F:DNA binding"/>
    <property type="evidence" value="ECO:0007669"/>
    <property type="project" value="UniProtKB-KW"/>
</dbReference>
<reference evidence="12" key="1">
    <citation type="submission" date="2020-02" db="EMBL/GenBank/DDBJ databases">
        <authorList>
            <person name="Scholz U."/>
            <person name="Mascher M."/>
            <person name="Fiebig A."/>
        </authorList>
    </citation>
    <scope>NUCLEOTIDE SEQUENCE</scope>
</reference>
<protein>
    <recommendedName>
        <fullName evidence="6">Transcription factor MYBS1</fullName>
    </recommendedName>
    <alternativeName>
        <fullName evidence="7">Myb-related protein S1</fullName>
    </alternativeName>
</protein>
<dbReference type="InterPro" id="IPR009057">
    <property type="entry name" value="Homeodomain-like_sf"/>
</dbReference>
<accession>A0A7I8KWV3</accession>
<dbReference type="PROSITE" id="PS51293">
    <property type="entry name" value="SANT"/>
    <property type="match status" value="1"/>
</dbReference>
<keyword evidence="13" id="KW-1185">Reference proteome</keyword>
<dbReference type="Pfam" id="PF00249">
    <property type="entry name" value="Myb_DNA-binding"/>
    <property type="match status" value="1"/>
</dbReference>
<dbReference type="AlphaFoldDB" id="A0A7I8KWV3"/>
<feature type="compositionally biased region" description="Basic and acidic residues" evidence="8">
    <location>
        <begin position="119"/>
        <end position="129"/>
    </location>
</feature>
<dbReference type="PANTHER" id="PTHR44042">
    <property type="entry name" value="DUPLICATED HOMEODOMAIN-LIKE SUPERFAMILY PROTEIN-RELATED"/>
    <property type="match status" value="1"/>
</dbReference>
<gene>
    <name evidence="12" type="ORF">SI8410_09012690</name>
</gene>
<feature type="domain" description="SANT" evidence="10">
    <location>
        <begin position="131"/>
        <end position="179"/>
    </location>
</feature>
<evidence type="ECO:0000256" key="4">
    <source>
        <dbReference type="ARBA" id="ARBA00023163"/>
    </source>
</evidence>
<name>A0A7I8KWV3_SPIIN</name>
<evidence type="ECO:0000259" key="9">
    <source>
        <dbReference type="PROSITE" id="PS50090"/>
    </source>
</evidence>
<keyword evidence="4" id="KW-0804">Transcription</keyword>
<dbReference type="PROSITE" id="PS51294">
    <property type="entry name" value="HTH_MYB"/>
    <property type="match status" value="1"/>
</dbReference>
<evidence type="ECO:0000256" key="1">
    <source>
        <dbReference type="ARBA" id="ARBA00004123"/>
    </source>
</evidence>
<dbReference type="GO" id="GO:0009739">
    <property type="term" value="P:response to gibberellin"/>
    <property type="evidence" value="ECO:0007669"/>
    <property type="project" value="UniProtKB-ARBA"/>
</dbReference>
<feature type="region of interest" description="Disordered" evidence="8">
    <location>
        <begin position="76"/>
        <end position="129"/>
    </location>
</feature>
<keyword evidence="2" id="KW-0805">Transcription regulation</keyword>
<dbReference type="PROSITE" id="PS50090">
    <property type="entry name" value="MYB_LIKE"/>
    <property type="match status" value="2"/>
</dbReference>
<dbReference type="Gene3D" id="1.10.10.60">
    <property type="entry name" value="Homeodomain-like"/>
    <property type="match status" value="2"/>
</dbReference>
<dbReference type="InterPro" id="IPR017884">
    <property type="entry name" value="SANT_dom"/>
</dbReference>
<dbReference type="NCBIfam" id="TIGR01557">
    <property type="entry name" value="myb_SHAQKYF"/>
    <property type="match status" value="1"/>
</dbReference>
<evidence type="ECO:0000313" key="13">
    <source>
        <dbReference type="Proteomes" id="UP000663760"/>
    </source>
</evidence>
<feature type="domain" description="Myb-like" evidence="9">
    <location>
        <begin position="123"/>
        <end position="175"/>
    </location>
</feature>
<dbReference type="SUPFAM" id="SSF46689">
    <property type="entry name" value="Homeodomain-like"/>
    <property type="match status" value="2"/>
</dbReference>
<evidence type="ECO:0000313" key="12">
    <source>
        <dbReference type="EMBL" id="CAA7402012.1"/>
    </source>
</evidence>
<feature type="compositionally biased region" description="Gly residues" evidence="8">
    <location>
        <begin position="104"/>
        <end position="115"/>
    </location>
</feature>
<feature type="domain" description="Myb-like" evidence="9">
    <location>
        <begin position="1"/>
        <end position="58"/>
    </location>
</feature>
<evidence type="ECO:0000256" key="7">
    <source>
        <dbReference type="ARBA" id="ARBA00076145"/>
    </source>
</evidence>
<dbReference type="FunFam" id="1.10.10.60:FF:000009">
    <property type="entry name" value="transcription factor MYB1R1"/>
    <property type="match status" value="1"/>
</dbReference>
<proteinExistence type="predicted"/>
<evidence type="ECO:0000256" key="2">
    <source>
        <dbReference type="ARBA" id="ARBA00023015"/>
    </source>
</evidence>
<dbReference type="SMART" id="SM00717">
    <property type="entry name" value="SANT"/>
    <property type="match status" value="2"/>
</dbReference>
<evidence type="ECO:0000256" key="3">
    <source>
        <dbReference type="ARBA" id="ARBA00023125"/>
    </source>
</evidence>
<dbReference type="GO" id="GO:0005634">
    <property type="term" value="C:nucleus"/>
    <property type="evidence" value="ECO:0007669"/>
    <property type="project" value="UniProtKB-SubCell"/>
</dbReference>
<dbReference type="InterPro" id="IPR017930">
    <property type="entry name" value="Myb_dom"/>
</dbReference>
<keyword evidence="5" id="KW-0539">Nucleus</keyword>
<evidence type="ECO:0000259" key="11">
    <source>
        <dbReference type="PROSITE" id="PS51294"/>
    </source>
</evidence>
<dbReference type="EMBL" id="LR746272">
    <property type="protein sequence ID" value="CAA7402012.1"/>
    <property type="molecule type" value="Genomic_DNA"/>
</dbReference>